<evidence type="ECO:0000256" key="2">
    <source>
        <dbReference type="ARBA" id="ARBA00022737"/>
    </source>
</evidence>
<dbReference type="InterPro" id="IPR013087">
    <property type="entry name" value="Znf_C2H2_type"/>
</dbReference>
<dbReference type="PROSITE" id="PS00028">
    <property type="entry name" value="ZINC_FINGER_C2H2_1"/>
    <property type="match status" value="3"/>
</dbReference>
<dbReference type="Pfam" id="PF00096">
    <property type="entry name" value="zf-C2H2"/>
    <property type="match status" value="2"/>
</dbReference>
<evidence type="ECO:0000256" key="5">
    <source>
        <dbReference type="ARBA" id="ARBA00023125"/>
    </source>
</evidence>
<keyword evidence="2" id="KW-0677">Repeat</keyword>
<evidence type="ECO:0000313" key="8">
    <source>
        <dbReference type="EMBL" id="CAH1776929.1"/>
    </source>
</evidence>
<dbReference type="PANTHER" id="PTHR23235">
    <property type="entry name" value="KRUEPPEL-LIKE TRANSCRIPTION FACTOR"/>
    <property type="match status" value="1"/>
</dbReference>
<evidence type="ECO:0000256" key="6">
    <source>
        <dbReference type="ARBA" id="ARBA00023242"/>
    </source>
</evidence>
<dbReference type="PANTHER" id="PTHR23235:SF142">
    <property type="entry name" value="ZINC FINGER PROTEIN 384"/>
    <property type="match status" value="1"/>
</dbReference>
<name>A0A8J1XKX7_OWEFU</name>
<reference evidence="8" key="1">
    <citation type="submission" date="2022-03" db="EMBL/GenBank/DDBJ databases">
        <authorList>
            <person name="Martin C."/>
        </authorList>
    </citation>
    <scope>NUCLEOTIDE SEQUENCE</scope>
</reference>
<dbReference type="GO" id="GO:0000981">
    <property type="term" value="F:DNA-binding transcription factor activity, RNA polymerase II-specific"/>
    <property type="evidence" value="ECO:0007669"/>
    <property type="project" value="TreeGrafter"/>
</dbReference>
<proteinExistence type="predicted"/>
<protein>
    <submittedName>
        <fullName evidence="8">Uncharacterized protein</fullName>
    </submittedName>
</protein>
<dbReference type="Gene3D" id="3.30.160.60">
    <property type="entry name" value="Classic Zinc Finger"/>
    <property type="match status" value="3"/>
</dbReference>
<evidence type="ECO:0000256" key="4">
    <source>
        <dbReference type="ARBA" id="ARBA00022833"/>
    </source>
</evidence>
<sequence length="372" mass="41559">MGSTNAMLTQIIQDAILKLCTQNIIFHKSLEIDGIICISHSEEDKDMVIKMHRTIVKPENSNTHWNDSSLHNIHVQNTPLVYAKSPRITENVQHYEPPKVNLIPIATAEIPGGQVANAAKLTIKGNVVNDIKEETSEKTQLKKSSKDNKRPISESSTTHSPNKQPRLDDDPQSSPNAPPPLAEDSIVNVKREVEEEITLDYDNGAVDGAEEGQDEPSWLDSTPLKISPSGAASSTAGVTYGNNSIYEGGTFTVFESEVKNVQRMPDQEDTMKASLNCKICKKEFGYAHVLKVHMRTHTGEKPFVCKYCNKCFKTKQNCETHIRIHTGEKPFQCNICMRLFNQLGSLQRHKELKHMRKNSFPPTMVTPMAPSV</sequence>
<accession>A0A8J1XKX7</accession>
<dbReference type="OrthoDB" id="410478at2759"/>
<dbReference type="AlphaFoldDB" id="A0A8J1XKX7"/>
<organism evidence="8 9">
    <name type="scientific">Owenia fusiformis</name>
    <name type="common">Polychaete worm</name>
    <dbReference type="NCBI Taxonomy" id="6347"/>
    <lineage>
        <taxon>Eukaryota</taxon>
        <taxon>Metazoa</taxon>
        <taxon>Spiralia</taxon>
        <taxon>Lophotrochozoa</taxon>
        <taxon>Annelida</taxon>
        <taxon>Polychaeta</taxon>
        <taxon>Sedentaria</taxon>
        <taxon>Canalipalpata</taxon>
        <taxon>Sabellida</taxon>
        <taxon>Oweniida</taxon>
        <taxon>Oweniidae</taxon>
        <taxon>Owenia</taxon>
    </lineage>
</organism>
<evidence type="ECO:0000256" key="7">
    <source>
        <dbReference type="SAM" id="MobiDB-lite"/>
    </source>
</evidence>
<dbReference type="InterPro" id="IPR036236">
    <property type="entry name" value="Znf_C2H2_sf"/>
</dbReference>
<keyword evidence="1" id="KW-0479">Metal-binding</keyword>
<dbReference type="GO" id="GO:0008270">
    <property type="term" value="F:zinc ion binding"/>
    <property type="evidence" value="ECO:0007669"/>
    <property type="project" value="UniProtKB-KW"/>
</dbReference>
<feature type="region of interest" description="Disordered" evidence="7">
    <location>
        <begin position="134"/>
        <end position="187"/>
    </location>
</feature>
<keyword evidence="3" id="KW-0863">Zinc-finger</keyword>
<keyword evidence="4" id="KW-0862">Zinc</keyword>
<gene>
    <name evidence="8" type="ORF">OFUS_LOCUS4056</name>
</gene>
<keyword evidence="9" id="KW-1185">Reference proteome</keyword>
<dbReference type="GO" id="GO:0000978">
    <property type="term" value="F:RNA polymerase II cis-regulatory region sequence-specific DNA binding"/>
    <property type="evidence" value="ECO:0007669"/>
    <property type="project" value="TreeGrafter"/>
</dbReference>
<dbReference type="PROSITE" id="PS50157">
    <property type="entry name" value="ZINC_FINGER_C2H2_2"/>
    <property type="match status" value="3"/>
</dbReference>
<dbReference type="SUPFAM" id="SSF57667">
    <property type="entry name" value="beta-beta-alpha zinc fingers"/>
    <property type="match status" value="2"/>
</dbReference>
<dbReference type="FunFam" id="3.30.160.60:FF:002343">
    <property type="entry name" value="Zinc finger protein 33A"/>
    <property type="match status" value="1"/>
</dbReference>
<keyword evidence="6" id="KW-0539">Nucleus</keyword>
<dbReference type="EMBL" id="CAIIXF020000002">
    <property type="protein sequence ID" value="CAH1776929.1"/>
    <property type="molecule type" value="Genomic_DNA"/>
</dbReference>
<comment type="caution">
    <text evidence="8">The sequence shown here is derived from an EMBL/GenBank/DDBJ whole genome shotgun (WGS) entry which is preliminary data.</text>
</comment>
<feature type="region of interest" description="Disordered" evidence="7">
    <location>
        <begin position="199"/>
        <end position="218"/>
    </location>
</feature>
<feature type="compositionally biased region" description="Polar residues" evidence="7">
    <location>
        <begin position="153"/>
        <end position="163"/>
    </location>
</feature>
<keyword evidence="5" id="KW-0238">DNA-binding</keyword>
<evidence type="ECO:0000313" key="9">
    <source>
        <dbReference type="Proteomes" id="UP000749559"/>
    </source>
</evidence>
<dbReference type="Proteomes" id="UP000749559">
    <property type="component" value="Unassembled WGS sequence"/>
</dbReference>
<dbReference type="FunFam" id="3.30.160.60:FF:000176">
    <property type="entry name" value="zinc finger protein 70"/>
    <property type="match status" value="1"/>
</dbReference>
<dbReference type="SMART" id="SM00355">
    <property type="entry name" value="ZnF_C2H2"/>
    <property type="match status" value="3"/>
</dbReference>
<feature type="compositionally biased region" description="Basic and acidic residues" evidence="7">
    <location>
        <begin position="134"/>
        <end position="152"/>
    </location>
</feature>
<evidence type="ECO:0000256" key="3">
    <source>
        <dbReference type="ARBA" id="ARBA00022771"/>
    </source>
</evidence>
<evidence type="ECO:0000256" key="1">
    <source>
        <dbReference type="ARBA" id="ARBA00022723"/>
    </source>
</evidence>